<comment type="similarity">
    <text evidence="1">Belongs to the peptidase M20 family.</text>
</comment>
<proteinExistence type="inferred from homology"/>
<protein>
    <submittedName>
        <fullName evidence="3">M20 family metallo-hydrolase</fullName>
    </submittedName>
</protein>
<dbReference type="RefSeq" id="WP_231726717.1">
    <property type="nucleotide sequence ID" value="NZ_JBHSQC010000015.1"/>
</dbReference>
<gene>
    <name evidence="3" type="ORF">ACFSBK_03920</name>
</gene>
<dbReference type="EMBL" id="JBHUFF010000008">
    <property type="protein sequence ID" value="MFD1799009.1"/>
    <property type="molecule type" value="Genomic_DNA"/>
</dbReference>
<dbReference type="NCBIfam" id="NF006771">
    <property type="entry name" value="PRK09290.1-5"/>
    <property type="match status" value="1"/>
</dbReference>
<organism evidence="3 4">
    <name type="scientific">Carnobacterium antarcticum</name>
    <dbReference type="NCBI Taxonomy" id="2126436"/>
    <lineage>
        <taxon>Bacteria</taxon>
        <taxon>Bacillati</taxon>
        <taxon>Bacillota</taxon>
        <taxon>Bacilli</taxon>
        <taxon>Lactobacillales</taxon>
        <taxon>Carnobacteriaceae</taxon>
        <taxon>Carnobacterium</taxon>
    </lineage>
</organism>
<dbReference type="Pfam" id="PF01546">
    <property type="entry name" value="Peptidase_M20"/>
    <property type="match status" value="1"/>
</dbReference>
<dbReference type="PIRSF" id="PIRSF001235">
    <property type="entry name" value="Amidase_carbamoylase"/>
    <property type="match status" value="1"/>
</dbReference>
<keyword evidence="2" id="KW-0378">Hydrolase</keyword>
<evidence type="ECO:0000256" key="2">
    <source>
        <dbReference type="ARBA" id="ARBA00022801"/>
    </source>
</evidence>
<evidence type="ECO:0000256" key="1">
    <source>
        <dbReference type="ARBA" id="ARBA00006153"/>
    </source>
</evidence>
<dbReference type="PANTHER" id="PTHR32494:SF5">
    <property type="entry name" value="ALLANTOATE AMIDOHYDROLASE"/>
    <property type="match status" value="1"/>
</dbReference>
<dbReference type="CDD" id="cd03884">
    <property type="entry name" value="M20_bAS"/>
    <property type="match status" value="1"/>
</dbReference>
<dbReference type="InterPro" id="IPR010158">
    <property type="entry name" value="Amidase_Cbmase"/>
</dbReference>
<dbReference type="SUPFAM" id="SSF55031">
    <property type="entry name" value="Bacterial exopeptidase dimerisation domain"/>
    <property type="match status" value="1"/>
</dbReference>
<dbReference type="Proteomes" id="UP001597285">
    <property type="component" value="Unassembled WGS sequence"/>
</dbReference>
<dbReference type="Gene3D" id="3.30.70.360">
    <property type="match status" value="1"/>
</dbReference>
<comment type="caution">
    <text evidence="3">The sequence shown here is derived from an EMBL/GenBank/DDBJ whole genome shotgun (WGS) entry which is preliminary data.</text>
</comment>
<name>A0ABW4NKQ5_9LACT</name>
<evidence type="ECO:0000313" key="4">
    <source>
        <dbReference type="Proteomes" id="UP001597285"/>
    </source>
</evidence>
<dbReference type="Gene3D" id="3.40.630.10">
    <property type="entry name" value="Zn peptidases"/>
    <property type="match status" value="1"/>
</dbReference>
<sequence>MLETNLERIIDNIETLATFNATPGNGVTRSAYSKEDQQAKEYLINEMKKLGLTIWEDGFSTLFGRKEGKLKDAPVVMIGSHYDSVVNGGAFDGAAGVVSALETMRVLLENNIENDYPIELILMNAEEGETFGPGTGVSNSRAMVGTMTELELKTVKNRHGQTKLEAMKEYGLDPDLESAKRAPKSIKNFVELHIEQGPILEKDNVDVGLIEYLPGIGRYKMRFHGELEDSTAPMDKRKDALVAASKFVIAVNDIMKGLGSGIAGTVGALDISPNSNQFIPDYVQALVEIRTFDKAILDSTDLKEEFQRILAGIEAETGVQTELLEMARIGYPNPTPPSMMDAENVDKMKGICDTLGYSHAIINNGTGHDAMIMTDFAPTNMIYVPSKEGVSHHPDEWTDYADLKKGADVLLNLTMDICMENKETEF</sequence>
<dbReference type="InterPro" id="IPR002933">
    <property type="entry name" value="Peptidase_M20"/>
</dbReference>
<dbReference type="SUPFAM" id="SSF53187">
    <property type="entry name" value="Zn-dependent exopeptidases"/>
    <property type="match status" value="1"/>
</dbReference>
<evidence type="ECO:0000313" key="3">
    <source>
        <dbReference type="EMBL" id="MFD1799009.1"/>
    </source>
</evidence>
<dbReference type="InterPro" id="IPR036264">
    <property type="entry name" value="Bact_exopeptidase_dim_dom"/>
</dbReference>
<reference evidence="4" key="1">
    <citation type="journal article" date="2019" name="Int. J. Syst. Evol. Microbiol.">
        <title>The Global Catalogue of Microorganisms (GCM) 10K type strain sequencing project: providing services to taxonomists for standard genome sequencing and annotation.</title>
        <authorList>
            <consortium name="The Broad Institute Genomics Platform"/>
            <consortium name="The Broad Institute Genome Sequencing Center for Infectious Disease"/>
            <person name="Wu L."/>
            <person name="Ma J."/>
        </authorList>
    </citation>
    <scope>NUCLEOTIDE SEQUENCE [LARGE SCALE GENOMIC DNA]</scope>
    <source>
        <strain evidence="4">KCTC 42143</strain>
    </source>
</reference>
<accession>A0ABW4NKQ5</accession>
<dbReference type="PANTHER" id="PTHR32494">
    <property type="entry name" value="ALLANTOATE DEIMINASE-RELATED"/>
    <property type="match status" value="1"/>
</dbReference>
<dbReference type="NCBIfam" id="TIGR01879">
    <property type="entry name" value="hydantase"/>
    <property type="match status" value="1"/>
</dbReference>
<keyword evidence="4" id="KW-1185">Reference proteome</keyword>